<dbReference type="PANTHER" id="PTHR43133">
    <property type="entry name" value="RNA POLYMERASE ECF-TYPE SIGMA FACTO"/>
    <property type="match status" value="1"/>
</dbReference>
<evidence type="ECO:0008006" key="9">
    <source>
        <dbReference type="Google" id="ProtNLM"/>
    </source>
</evidence>
<dbReference type="AlphaFoldDB" id="A0A1L3ZR60"/>
<accession>A0A1L3ZR60</accession>
<dbReference type="GO" id="GO:0006352">
    <property type="term" value="P:DNA-templated transcription initiation"/>
    <property type="evidence" value="ECO:0007669"/>
    <property type="project" value="InterPro"/>
</dbReference>
<keyword evidence="2" id="KW-0805">Transcription regulation</keyword>
<evidence type="ECO:0000256" key="4">
    <source>
        <dbReference type="ARBA" id="ARBA00023163"/>
    </source>
</evidence>
<dbReference type="NCBIfam" id="TIGR02937">
    <property type="entry name" value="sigma70-ECF"/>
    <property type="match status" value="1"/>
</dbReference>
<dbReference type="KEGG" id="sphj:BSL82_01380"/>
<gene>
    <name evidence="7" type="ORF">BSL82_01380</name>
</gene>
<organism evidence="7 8">
    <name type="scientific">Tardibacter chloracetimidivorans</name>
    <dbReference type="NCBI Taxonomy" id="1921510"/>
    <lineage>
        <taxon>Bacteria</taxon>
        <taxon>Pseudomonadati</taxon>
        <taxon>Pseudomonadota</taxon>
        <taxon>Alphaproteobacteria</taxon>
        <taxon>Sphingomonadales</taxon>
        <taxon>Sphingomonadaceae</taxon>
        <taxon>Tardibacter</taxon>
    </lineage>
</organism>
<dbReference type="InterPro" id="IPR013325">
    <property type="entry name" value="RNA_pol_sigma_r2"/>
</dbReference>
<dbReference type="STRING" id="1921510.BSL82_01380"/>
<evidence type="ECO:0000259" key="6">
    <source>
        <dbReference type="Pfam" id="PF08281"/>
    </source>
</evidence>
<feature type="domain" description="RNA polymerase sigma-70 region 2" evidence="5">
    <location>
        <begin position="13"/>
        <end position="73"/>
    </location>
</feature>
<dbReference type="InterPro" id="IPR014284">
    <property type="entry name" value="RNA_pol_sigma-70_dom"/>
</dbReference>
<dbReference type="GO" id="GO:0016987">
    <property type="term" value="F:sigma factor activity"/>
    <property type="evidence" value="ECO:0007669"/>
    <property type="project" value="UniProtKB-KW"/>
</dbReference>
<proteinExistence type="inferred from homology"/>
<dbReference type="SUPFAM" id="SSF88659">
    <property type="entry name" value="Sigma3 and sigma4 domains of RNA polymerase sigma factors"/>
    <property type="match status" value="1"/>
</dbReference>
<sequence length="174" mass="19480">MLKWFGQRSVQQLPTLRRYARALVGDDRADDLVHEALVKAYDALHRFRPEGDLRSWLLAILHNCFVSDWRKRRTESGGIEHLKLHSVAHVPPSQEHAVQLGELTRAYATLSVDQRAVLHLVVVEGLSYEAAAIILDVPVGTVMSRLSRARAALRQPASDERPLRLVRGGNGPAE</sequence>
<evidence type="ECO:0000313" key="7">
    <source>
        <dbReference type="EMBL" id="API58116.1"/>
    </source>
</evidence>
<feature type="domain" description="RNA polymerase sigma factor 70 region 4 type 2" evidence="6">
    <location>
        <begin position="102"/>
        <end position="153"/>
    </location>
</feature>
<dbReference type="InterPro" id="IPR013324">
    <property type="entry name" value="RNA_pol_sigma_r3/r4-like"/>
</dbReference>
<dbReference type="PANTHER" id="PTHR43133:SF25">
    <property type="entry name" value="RNA POLYMERASE SIGMA FACTOR RFAY-RELATED"/>
    <property type="match status" value="1"/>
</dbReference>
<evidence type="ECO:0000256" key="1">
    <source>
        <dbReference type="ARBA" id="ARBA00010641"/>
    </source>
</evidence>
<dbReference type="Pfam" id="PF08281">
    <property type="entry name" value="Sigma70_r4_2"/>
    <property type="match status" value="1"/>
</dbReference>
<reference evidence="8" key="1">
    <citation type="submission" date="2016-11" db="EMBL/GenBank/DDBJ databases">
        <title>Complete Genome Sequence of alachlor-degrading Sphingomonas sp. strain JJ-A5.</title>
        <authorList>
            <person name="Lee H."/>
            <person name="Ka J.-O."/>
        </authorList>
    </citation>
    <scope>NUCLEOTIDE SEQUENCE [LARGE SCALE GENOMIC DNA]</scope>
    <source>
        <strain evidence="8">JJ-A5</strain>
    </source>
</reference>
<keyword evidence="4" id="KW-0804">Transcription</keyword>
<evidence type="ECO:0000256" key="2">
    <source>
        <dbReference type="ARBA" id="ARBA00023015"/>
    </source>
</evidence>
<keyword evidence="3" id="KW-0731">Sigma factor</keyword>
<evidence type="ECO:0000256" key="3">
    <source>
        <dbReference type="ARBA" id="ARBA00023082"/>
    </source>
</evidence>
<evidence type="ECO:0000259" key="5">
    <source>
        <dbReference type="Pfam" id="PF04542"/>
    </source>
</evidence>
<dbReference type="EMBL" id="CP018221">
    <property type="protein sequence ID" value="API58116.1"/>
    <property type="molecule type" value="Genomic_DNA"/>
</dbReference>
<protein>
    <recommendedName>
        <fullName evidence="9">RNA polymerase subunit sigma</fullName>
    </recommendedName>
</protein>
<dbReference type="InterPro" id="IPR036388">
    <property type="entry name" value="WH-like_DNA-bd_sf"/>
</dbReference>
<dbReference type="SUPFAM" id="SSF88946">
    <property type="entry name" value="Sigma2 domain of RNA polymerase sigma factors"/>
    <property type="match status" value="1"/>
</dbReference>
<keyword evidence="8" id="KW-1185">Reference proteome</keyword>
<dbReference type="GO" id="GO:0003677">
    <property type="term" value="F:DNA binding"/>
    <property type="evidence" value="ECO:0007669"/>
    <property type="project" value="InterPro"/>
</dbReference>
<dbReference type="Gene3D" id="1.10.10.10">
    <property type="entry name" value="Winged helix-like DNA-binding domain superfamily/Winged helix DNA-binding domain"/>
    <property type="match status" value="1"/>
</dbReference>
<dbReference type="InterPro" id="IPR007627">
    <property type="entry name" value="RNA_pol_sigma70_r2"/>
</dbReference>
<dbReference type="Pfam" id="PF04542">
    <property type="entry name" value="Sigma70_r2"/>
    <property type="match status" value="1"/>
</dbReference>
<comment type="similarity">
    <text evidence="1">Belongs to the sigma-70 factor family. ECF subfamily.</text>
</comment>
<dbReference type="InterPro" id="IPR039425">
    <property type="entry name" value="RNA_pol_sigma-70-like"/>
</dbReference>
<name>A0A1L3ZR60_9SPHN</name>
<dbReference type="Proteomes" id="UP000182063">
    <property type="component" value="Chromosome"/>
</dbReference>
<dbReference type="InterPro" id="IPR013249">
    <property type="entry name" value="RNA_pol_sigma70_r4_t2"/>
</dbReference>
<dbReference type="Gene3D" id="1.10.1740.10">
    <property type="match status" value="1"/>
</dbReference>
<dbReference type="CDD" id="cd06171">
    <property type="entry name" value="Sigma70_r4"/>
    <property type="match status" value="1"/>
</dbReference>
<dbReference type="OrthoDB" id="9797134at2"/>
<evidence type="ECO:0000313" key="8">
    <source>
        <dbReference type="Proteomes" id="UP000182063"/>
    </source>
</evidence>